<keyword evidence="1" id="KW-0472">Membrane</keyword>
<dbReference type="AlphaFoldDB" id="I3S1X7"/>
<proteinExistence type="evidence at transcript level"/>
<dbReference type="Pfam" id="PF07127">
    <property type="entry name" value="Nodulin_late"/>
    <property type="match status" value="1"/>
</dbReference>
<feature type="domain" description="Late nodulin" evidence="2">
    <location>
        <begin position="1"/>
        <end position="25"/>
    </location>
</feature>
<keyword evidence="1" id="KW-0812">Transmembrane</keyword>
<dbReference type="EMBL" id="BT134474">
    <property type="protein sequence ID" value="AFK34269.1"/>
    <property type="molecule type" value="mRNA"/>
</dbReference>
<protein>
    <recommendedName>
        <fullName evidence="2">Late nodulin domain-containing protein</fullName>
    </recommendedName>
</protein>
<feature type="transmembrane region" description="Helical" evidence="1">
    <location>
        <begin position="7"/>
        <end position="25"/>
    </location>
</feature>
<evidence type="ECO:0000256" key="1">
    <source>
        <dbReference type="SAM" id="Phobius"/>
    </source>
</evidence>
<accession>I3S1X7</accession>
<name>I3S1X7_MEDTR</name>
<keyword evidence="1" id="KW-1133">Transmembrane helix</keyword>
<organism evidence="3">
    <name type="scientific">Medicago truncatula</name>
    <name type="common">Barrel medic</name>
    <name type="synonym">Medicago tribuloides</name>
    <dbReference type="NCBI Taxonomy" id="3880"/>
    <lineage>
        <taxon>Eukaryota</taxon>
        <taxon>Viridiplantae</taxon>
        <taxon>Streptophyta</taxon>
        <taxon>Embryophyta</taxon>
        <taxon>Tracheophyta</taxon>
        <taxon>Spermatophyta</taxon>
        <taxon>Magnoliopsida</taxon>
        <taxon>eudicotyledons</taxon>
        <taxon>Gunneridae</taxon>
        <taxon>Pentapetalae</taxon>
        <taxon>rosids</taxon>
        <taxon>fabids</taxon>
        <taxon>Fabales</taxon>
        <taxon>Fabaceae</taxon>
        <taxon>Papilionoideae</taxon>
        <taxon>50 kb inversion clade</taxon>
        <taxon>NPAAA clade</taxon>
        <taxon>Hologalegina</taxon>
        <taxon>IRL clade</taxon>
        <taxon>Trifolieae</taxon>
        <taxon>Medicago</taxon>
    </lineage>
</organism>
<sequence>MVRTLKFVYVIILILSLFLVAKGGGSKHFF</sequence>
<reference evidence="3" key="1">
    <citation type="submission" date="2012-05" db="EMBL/GenBank/DDBJ databases">
        <authorList>
            <person name="Krishnakumar V."/>
            <person name="Cheung F."/>
            <person name="Xiao Y."/>
            <person name="Chan A."/>
            <person name="Moskal W.A."/>
            <person name="Town C.D."/>
        </authorList>
    </citation>
    <scope>NUCLEOTIDE SEQUENCE</scope>
</reference>
<dbReference type="InterPro" id="IPR009810">
    <property type="entry name" value="Nodulin_late_dom"/>
</dbReference>
<dbReference type="GO" id="GO:0046872">
    <property type="term" value="F:metal ion binding"/>
    <property type="evidence" value="ECO:0007669"/>
    <property type="project" value="InterPro"/>
</dbReference>
<evidence type="ECO:0000313" key="3">
    <source>
        <dbReference type="EMBL" id="AFK34269.1"/>
    </source>
</evidence>
<evidence type="ECO:0000259" key="2">
    <source>
        <dbReference type="Pfam" id="PF07127"/>
    </source>
</evidence>